<feature type="repeat" description="ANK" evidence="1">
    <location>
        <begin position="61"/>
        <end position="93"/>
    </location>
</feature>
<feature type="repeat" description="ANK" evidence="1">
    <location>
        <begin position="330"/>
        <end position="362"/>
    </location>
</feature>
<dbReference type="SMART" id="SM00248">
    <property type="entry name" value="ANK"/>
    <property type="match status" value="3"/>
</dbReference>
<dbReference type="PROSITE" id="PS50297">
    <property type="entry name" value="ANK_REP_REGION"/>
    <property type="match status" value="3"/>
</dbReference>
<accession>A0ABP0LZD8</accession>
<sequence length="708" mass="78370">MAVAVVACLVLTLQTWFVLADGQLQDLLVATARGRASLQEFLGSTDWTKRSASLLSAKDEFGFSSLAVAAYNGDWQAAELLLKHGASVTSGDITVFMGEQAVKVGSIVEFIVRRSSMLIMLGTGFKMPKYLDSVQKYISTARTPSASAPEVPDMARALELLVHAGALPTEKSQEEGSDLGRAAYFLDTTLVGVLVNKVLKPNRRAASRAVIAALLGISQLKHRLNRALLQQPRMAGRLFRDYYGFDIVSEAALLDPNFYSLSFEDTVRMVMGKARQVVRHLLGAKADPSFAQSKQSGKTALHHCAEHGLTELAQELLSARADPNRKSKPMQRTPLHQAVIHRSLGVVEALLSAGADSELVDVAGRTAPELAHLLQWTEVRQLDAFACPEGQCFWHGNPLAKEDNFALAELLPAGWHGHWQAGSMGGDWARESLTCEIDTIDEKDLTFDGFLNDFLSLRRPLRVRAGGKYMPAYERWANLRYLVRKAGETVMSAVTIPYPEDFGDVDAKDARQMSLKEYVQNVMGKVNSTSGTPLYVFSVVEQDDPKFRKLLSLIQKDVAPHPHWLQDRKDATMQRYHFGNIQFGLGPAGSGAPQHYHTHAYAALFSGKKQWLFYPPPKSSLSRQHAIKAMNEDKRRRKQLPAVEGLQEGLKLKSSFPLACEQVPGDIFYVPTDWGHMTFNAETSVSISREFSWDAEETDSRVINSLQI</sequence>
<dbReference type="InterPro" id="IPR002110">
    <property type="entry name" value="Ankyrin_rpt"/>
</dbReference>
<dbReference type="InterPro" id="IPR041667">
    <property type="entry name" value="Cupin_8"/>
</dbReference>
<feature type="chain" id="PRO_5045627196" evidence="2">
    <location>
        <begin position="21"/>
        <end position="708"/>
    </location>
</feature>
<dbReference type="SUPFAM" id="SSF51197">
    <property type="entry name" value="Clavaminate synthase-like"/>
    <property type="match status" value="1"/>
</dbReference>
<keyword evidence="2" id="KW-0732">Signal</keyword>
<evidence type="ECO:0000259" key="3">
    <source>
        <dbReference type="PROSITE" id="PS51184"/>
    </source>
</evidence>
<dbReference type="InterPro" id="IPR036770">
    <property type="entry name" value="Ankyrin_rpt-contain_sf"/>
</dbReference>
<evidence type="ECO:0000313" key="5">
    <source>
        <dbReference type="Proteomes" id="UP001642464"/>
    </source>
</evidence>
<dbReference type="PROSITE" id="PS50088">
    <property type="entry name" value="ANK_REPEAT"/>
    <property type="match status" value="3"/>
</dbReference>
<dbReference type="Gene3D" id="2.60.120.650">
    <property type="entry name" value="Cupin"/>
    <property type="match status" value="1"/>
</dbReference>
<evidence type="ECO:0000313" key="4">
    <source>
        <dbReference type="EMBL" id="CAK9044593.1"/>
    </source>
</evidence>
<feature type="repeat" description="ANK" evidence="1">
    <location>
        <begin position="296"/>
        <end position="328"/>
    </location>
</feature>
<evidence type="ECO:0000256" key="2">
    <source>
        <dbReference type="SAM" id="SignalP"/>
    </source>
</evidence>
<dbReference type="SUPFAM" id="SSF48403">
    <property type="entry name" value="Ankyrin repeat"/>
    <property type="match status" value="1"/>
</dbReference>
<dbReference type="Pfam" id="PF13621">
    <property type="entry name" value="Cupin_8"/>
    <property type="match status" value="1"/>
</dbReference>
<proteinExistence type="predicted"/>
<name>A0ABP0LZD8_9DINO</name>
<dbReference type="EMBL" id="CAXAMM010018891">
    <property type="protein sequence ID" value="CAK9044593.1"/>
    <property type="molecule type" value="Genomic_DNA"/>
</dbReference>
<dbReference type="InterPro" id="IPR050910">
    <property type="entry name" value="JMJD6_ArgDemeth/LysHydrox"/>
</dbReference>
<organism evidence="4 5">
    <name type="scientific">Durusdinium trenchii</name>
    <dbReference type="NCBI Taxonomy" id="1381693"/>
    <lineage>
        <taxon>Eukaryota</taxon>
        <taxon>Sar</taxon>
        <taxon>Alveolata</taxon>
        <taxon>Dinophyceae</taxon>
        <taxon>Suessiales</taxon>
        <taxon>Symbiodiniaceae</taxon>
        <taxon>Durusdinium</taxon>
    </lineage>
</organism>
<comment type="caution">
    <text evidence="4">The sequence shown here is derived from an EMBL/GenBank/DDBJ whole genome shotgun (WGS) entry which is preliminary data.</text>
</comment>
<dbReference type="PANTHER" id="PTHR12480">
    <property type="entry name" value="ARGININE DEMETHYLASE AND LYSYL-HYDROXYLASE JMJD"/>
    <property type="match status" value="1"/>
</dbReference>
<dbReference type="Pfam" id="PF12796">
    <property type="entry name" value="Ank_2"/>
    <property type="match status" value="1"/>
</dbReference>
<dbReference type="Gene3D" id="1.25.40.20">
    <property type="entry name" value="Ankyrin repeat-containing domain"/>
    <property type="match status" value="2"/>
</dbReference>
<evidence type="ECO:0000256" key="1">
    <source>
        <dbReference type="PROSITE-ProRule" id="PRU00023"/>
    </source>
</evidence>
<feature type="domain" description="JmjC" evidence="3">
    <location>
        <begin position="559"/>
        <end position="708"/>
    </location>
</feature>
<reference evidence="4 5" key="1">
    <citation type="submission" date="2024-02" db="EMBL/GenBank/DDBJ databases">
        <authorList>
            <person name="Chen Y."/>
            <person name="Shah S."/>
            <person name="Dougan E. K."/>
            <person name="Thang M."/>
            <person name="Chan C."/>
        </authorList>
    </citation>
    <scope>NUCLEOTIDE SEQUENCE [LARGE SCALE GENOMIC DNA]</scope>
</reference>
<feature type="signal peptide" evidence="2">
    <location>
        <begin position="1"/>
        <end position="20"/>
    </location>
</feature>
<keyword evidence="1" id="KW-0040">ANK repeat</keyword>
<keyword evidence="5" id="KW-1185">Reference proteome</keyword>
<protein>
    <submittedName>
        <fullName evidence="4">JmjC domain-containing protein 8 (Jumonji domain-containing protein 8)</fullName>
    </submittedName>
</protein>
<gene>
    <name evidence="4" type="ORF">SCF082_LOCUS25312</name>
</gene>
<dbReference type="PROSITE" id="PS51184">
    <property type="entry name" value="JMJC"/>
    <property type="match status" value="1"/>
</dbReference>
<dbReference type="InterPro" id="IPR003347">
    <property type="entry name" value="JmjC_dom"/>
</dbReference>
<dbReference type="Proteomes" id="UP001642464">
    <property type="component" value="Unassembled WGS sequence"/>
</dbReference>